<evidence type="ECO:0000313" key="5">
    <source>
        <dbReference type="Proteomes" id="UP000094020"/>
    </source>
</evidence>
<feature type="region of interest" description="Disordered" evidence="2">
    <location>
        <begin position="1"/>
        <end position="45"/>
    </location>
</feature>
<dbReference type="GO" id="GO:0005634">
    <property type="term" value="C:nucleus"/>
    <property type="evidence" value="ECO:0007669"/>
    <property type="project" value="TreeGrafter"/>
</dbReference>
<reference evidence="3" key="3">
    <citation type="submission" date="2016-07" db="EMBL/GenBank/DDBJ databases">
        <title>Evolution of pathogenesis and genome organization in the Tremellales.</title>
        <authorList>
            <person name="Cuomo C."/>
            <person name="Litvintseva A."/>
            <person name="Heitman J."/>
            <person name="Chen Y."/>
            <person name="Sun S."/>
            <person name="Springer D."/>
            <person name="Dromer F."/>
            <person name="Young S."/>
            <person name="Zeng Q."/>
            <person name="Chapman S."/>
            <person name="Gujja S."/>
            <person name="Saif S."/>
            <person name="Birren B."/>
        </authorList>
    </citation>
    <scope>NUCLEOTIDE SEQUENCE</scope>
    <source>
        <strain evidence="3">CBS 10737</strain>
    </source>
</reference>
<reference evidence="4" key="2">
    <citation type="submission" date="2013-07" db="EMBL/GenBank/DDBJ databases">
        <authorList>
            <consortium name="The Broad Institute Genome Sequencing Platform"/>
            <person name="Cuomo C."/>
            <person name="Litvintseva A."/>
            <person name="Chen Y."/>
            <person name="Heitman J."/>
            <person name="Sun S."/>
            <person name="Springer D."/>
            <person name="Dromer F."/>
            <person name="Young S.K."/>
            <person name="Zeng Q."/>
            <person name="Gargeya S."/>
            <person name="Fitzgerald M."/>
            <person name="Abouelleil A."/>
            <person name="Alvarado L."/>
            <person name="Berlin A.M."/>
            <person name="Chapman S.B."/>
            <person name="Dewar J."/>
            <person name="Goldberg J."/>
            <person name="Griggs A."/>
            <person name="Gujja S."/>
            <person name="Hansen M."/>
            <person name="Howarth C."/>
            <person name="Imamovic A."/>
            <person name="Larimer J."/>
            <person name="McCowan C."/>
            <person name="Murphy C."/>
            <person name="Pearson M."/>
            <person name="Priest M."/>
            <person name="Roberts A."/>
            <person name="Saif S."/>
            <person name="Shea T."/>
            <person name="Sykes S."/>
            <person name="Wortman J."/>
            <person name="Nusbaum C."/>
            <person name="Birren B."/>
        </authorList>
    </citation>
    <scope>NUCLEOTIDE SEQUENCE</scope>
    <source>
        <strain evidence="4">CBS 10737</strain>
    </source>
</reference>
<keyword evidence="5" id="KW-1185">Reference proteome</keyword>
<dbReference type="SUPFAM" id="SSF46950">
    <property type="entry name" value="Double-stranded DNA-binding domain"/>
    <property type="match status" value="1"/>
</dbReference>
<dbReference type="STRING" id="1296096.A0A1B9I6G2"/>
<comment type="similarity">
    <text evidence="1">Belongs to the PDCD5 family.</text>
</comment>
<name>A0A1B9I6G2_9TREE</name>
<dbReference type="EMBL" id="CP144521">
    <property type="protein sequence ID" value="WWC68890.1"/>
    <property type="molecule type" value="Genomic_DNA"/>
</dbReference>
<dbReference type="AlphaFoldDB" id="A0A1B9I6G2"/>
<dbReference type="PANTHER" id="PTHR10840">
    <property type="entry name" value="PROGRAMMED CELL DEATH PROTEIN 5"/>
    <property type="match status" value="1"/>
</dbReference>
<dbReference type="GeneID" id="30171549"/>
<evidence type="ECO:0008006" key="6">
    <source>
        <dbReference type="Google" id="ProtNLM"/>
    </source>
</evidence>
<dbReference type="Pfam" id="PF01984">
    <property type="entry name" value="dsDNA_bind"/>
    <property type="match status" value="1"/>
</dbReference>
<feature type="compositionally biased region" description="Basic and acidic residues" evidence="2">
    <location>
        <begin position="27"/>
        <end position="45"/>
    </location>
</feature>
<gene>
    <name evidence="3" type="ORF">I206_03180</name>
    <name evidence="4" type="ORF">I206_102826</name>
</gene>
<sequence length="145" mass="15574">MSNFQLPQGFKPSAGGPSGGGNGGPSPEDREAAEARARQQEEMKRTMIAAMLEPSARERLSRISLTRPQLSAQVEDLLVRMGQQGQIRGQVTDEALKGLLEQVSNPPPSKNTTPALSAGGRTKSLGNGITIQRKRDDSDSDEYDL</sequence>
<evidence type="ECO:0000256" key="1">
    <source>
        <dbReference type="ARBA" id="ARBA00010490"/>
    </source>
</evidence>
<protein>
    <recommendedName>
        <fullName evidence="6">Programmed cell death protein 5</fullName>
    </recommendedName>
</protein>
<evidence type="ECO:0000313" key="4">
    <source>
        <dbReference type="EMBL" id="WWC68890.1"/>
    </source>
</evidence>
<dbReference type="InterPro" id="IPR002836">
    <property type="entry name" value="PDCD5-like"/>
</dbReference>
<dbReference type="KEGG" id="kpin:30171549"/>
<reference evidence="3" key="1">
    <citation type="submission" date="2013-07" db="EMBL/GenBank/DDBJ databases">
        <title>The Genome Sequence of Cryptococcus pinus CBS10737.</title>
        <authorList>
            <consortium name="The Broad Institute Genome Sequencing Platform"/>
            <person name="Cuomo C."/>
            <person name="Litvintseva A."/>
            <person name="Chen Y."/>
            <person name="Heitman J."/>
            <person name="Sun S."/>
            <person name="Springer D."/>
            <person name="Dromer F."/>
            <person name="Young S.K."/>
            <person name="Zeng Q."/>
            <person name="Gargeya S."/>
            <person name="Fitzgerald M."/>
            <person name="Abouelleil A."/>
            <person name="Alvarado L."/>
            <person name="Berlin A.M."/>
            <person name="Chapman S.B."/>
            <person name="Dewar J."/>
            <person name="Goldberg J."/>
            <person name="Griggs A."/>
            <person name="Gujja S."/>
            <person name="Hansen M."/>
            <person name="Howarth C."/>
            <person name="Imamovic A."/>
            <person name="Larimer J."/>
            <person name="McCowan C."/>
            <person name="Murphy C."/>
            <person name="Pearson M."/>
            <person name="Priest M."/>
            <person name="Roberts A."/>
            <person name="Saif S."/>
            <person name="Shea T."/>
            <person name="Sykes S."/>
            <person name="Wortman J."/>
            <person name="Nusbaum C."/>
            <person name="Birren B."/>
        </authorList>
    </citation>
    <scope>NUCLEOTIDE SEQUENCE [LARGE SCALE GENOMIC DNA]</scope>
    <source>
        <strain evidence="3">CBS 10737</strain>
    </source>
</reference>
<dbReference type="RefSeq" id="XP_019012333.1">
    <property type="nucleotide sequence ID" value="XM_019154930.1"/>
</dbReference>
<dbReference type="InterPro" id="IPR036883">
    <property type="entry name" value="PDCD5-like_sf"/>
</dbReference>
<accession>A0A1B9I6G2</accession>
<proteinExistence type="inferred from homology"/>
<dbReference type="FunFam" id="1.10.8.140:FF:000005">
    <property type="entry name" value="Unplaced genomic scaffold supercont2.21, whole genome shotgun sequence"/>
    <property type="match status" value="1"/>
</dbReference>
<dbReference type="EMBL" id="KI894009">
    <property type="protein sequence ID" value="OCF51114.1"/>
    <property type="molecule type" value="Genomic_DNA"/>
</dbReference>
<reference evidence="4" key="4">
    <citation type="submission" date="2024-02" db="EMBL/GenBank/DDBJ databases">
        <title>Comparative genomics of Cryptococcus and Kwoniella reveals pathogenesis evolution and contrasting modes of karyotype evolution via chromosome fusion or intercentromeric recombination.</title>
        <authorList>
            <person name="Coelho M.A."/>
            <person name="David-Palma M."/>
            <person name="Shea T."/>
            <person name="Bowers K."/>
            <person name="McGinley-Smith S."/>
            <person name="Mohammad A.W."/>
            <person name="Gnirke A."/>
            <person name="Yurkov A.M."/>
            <person name="Nowrousian M."/>
            <person name="Sun S."/>
            <person name="Cuomo C.A."/>
            <person name="Heitman J."/>
        </authorList>
    </citation>
    <scope>NUCLEOTIDE SEQUENCE</scope>
    <source>
        <strain evidence="4">CBS 10737</strain>
    </source>
</reference>
<dbReference type="GO" id="GO:0003677">
    <property type="term" value="F:DNA binding"/>
    <property type="evidence" value="ECO:0007669"/>
    <property type="project" value="InterPro"/>
</dbReference>
<organism evidence="3">
    <name type="scientific">Kwoniella pini CBS 10737</name>
    <dbReference type="NCBI Taxonomy" id="1296096"/>
    <lineage>
        <taxon>Eukaryota</taxon>
        <taxon>Fungi</taxon>
        <taxon>Dikarya</taxon>
        <taxon>Basidiomycota</taxon>
        <taxon>Agaricomycotina</taxon>
        <taxon>Tremellomycetes</taxon>
        <taxon>Tremellales</taxon>
        <taxon>Cryptococcaceae</taxon>
        <taxon>Kwoniella</taxon>
    </lineage>
</organism>
<dbReference type="Gene3D" id="1.10.8.140">
    <property type="entry name" value="PDCD5-like"/>
    <property type="match status" value="1"/>
</dbReference>
<dbReference type="GO" id="GO:0005829">
    <property type="term" value="C:cytosol"/>
    <property type="evidence" value="ECO:0007669"/>
    <property type="project" value="TreeGrafter"/>
</dbReference>
<feature type="region of interest" description="Disordered" evidence="2">
    <location>
        <begin position="101"/>
        <end position="145"/>
    </location>
</feature>
<dbReference type="PANTHER" id="PTHR10840:SF0">
    <property type="entry name" value="PROGRAMMED CELL DEATH PROTEIN 5"/>
    <property type="match status" value="1"/>
</dbReference>
<evidence type="ECO:0000256" key="2">
    <source>
        <dbReference type="SAM" id="MobiDB-lite"/>
    </source>
</evidence>
<evidence type="ECO:0000313" key="3">
    <source>
        <dbReference type="EMBL" id="OCF51114.1"/>
    </source>
</evidence>
<dbReference type="Proteomes" id="UP000094020">
    <property type="component" value="Chromosome 3"/>
</dbReference>
<dbReference type="OrthoDB" id="10252486at2759"/>